<dbReference type="RefSeq" id="WP_304534003.1">
    <property type="nucleotide sequence ID" value="NZ_JAUQOM010000001.1"/>
</dbReference>
<sequence>MRKLGLEFLGVFGLPPVDLVHLAADLDCQFIGTVLAPIDYNPENFPKWSLSEDAALRRDLKAALADRGIELTLGDGHALLADIDVRETYSAGLDIYQELGVRRVNCISFDPSLERTYDQFAVFVEMAVARGLEPTIEFCPISVVKDLDAAIGAVRHAGPSAKLLIDTMHFFRSGSSIETLAAVSGMVGHIQMCDAPQVPSIPDYMEEAMYERMIPGDGDAPLSRIVATLPDVQSIGMEIPLRSLAEQGVGARERMARCIAGARKVVAEADGV</sequence>
<proteinExistence type="predicted"/>
<dbReference type="EMBL" id="JAUQOM010000001">
    <property type="protein sequence ID" value="MDO7833448.1"/>
    <property type="molecule type" value="Genomic_DNA"/>
</dbReference>
<feature type="domain" description="Xylose isomerase-like TIM barrel" evidence="1">
    <location>
        <begin position="23"/>
        <end position="240"/>
    </location>
</feature>
<dbReference type="Gene3D" id="3.20.20.150">
    <property type="entry name" value="Divalent-metal-dependent TIM barrel enzymes"/>
    <property type="match status" value="1"/>
</dbReference>
<dbReference type="PANTHER" id="PTHR12110:SF48">
    <property type="entry name" value="BLL3656 PROTEIN"/>
    <property type="match status" value="1"/>
</dbReference>
<keyword evidence="3" id="KW-1185">Reference proteome</keyword>
<comment type="caution">
    <text evidence="2">The sequence shown here is derived from an EMBL/GenBank/DDBJ whole genome shotgun (WGS) entry which is preliminary data.</text>
</comment>
<name>A0ABT8ZGJ5_9SPHN</name>
<dbReference type="Proteomes" id="UP001176471">
    <property type="component" value="Unassembled WGS sequence"/>
</dbReference>
<evidence type="ECO:0000259" key="1">
    <source>
        <dbReference type="Pfam" id="PF01261"/>
    </source>
</evidence>
<accession>A0ABT8ZGJ5</accession>
<dbReference type="InterPro" id="IPR036237">
    <property type="entry name" value="Xyl_isomerase-like_sf"/>
</dbReference>
<protein>
    <submittedName>
        <fullName evidence="2">TIM barrel protein</fullName>
    </submittedName>
</protein>
<evidence type="ECO:0000313" key="3">
    <source>
        <dbReference type="Proteomes" id="UP001176471"/>
    </source>
</evidence>
<dbReference type="Pfam" id="PF01261">
    <property type="entry name" value="AP_endonuc_2"/>
    <property type="match status" value="1"/>
</dbReference>
<gene>
    <name evidence="2" type="ORF">Q4610_00145</name>
</gene>
<evidence type="ECO:0000313" key="2">
    <source>
        <dbReference type="EMBL" id="MDO7833448.1"/>
    </source>
</evidence>
<reference evidence="2" key="1">
    <citation type="submission" date="2023-07" db="EMBL/GenBank/DDBJ databases">
        <title>Bacterial whole genome sequence for Sphingobium sp. HBC34.</title>
        <authorList>
            <person name="Le V."/>
            <person name="Ko S.-R."/>
            <person name="Ahn C.-Y."/>
            <person name="Oh H.-M."/>
        </authorList>
    </citation>
    <scope>NUCLEOTIDE SEQUENCE</scope>
    <source>
        <strain evidence="2">HBC34</strain>
    </source>
</reference>
<dbReference type="PANTHER" id="PTHR12110">
    <property type="entry name" value="HYDROXYPYRUVATE ISOMERASE"/>
    <property type="match status" value="1"/>
</dbReference>
<dbReference type="InterPro" id="IPR013022">
    <property type="entry name" value="Xyl_isomerase-like_TIM-brl"/>
</dbReference>
<dbReference type="InterPro" id="IPR050312">
    <property type="entry name" value="IolE/XylAMocC-like"/>
</dbReference>
<organism evidence="2 3">
    <name type="scientific">Sphingobium cyanobacteriorum</name>
    <dbReference type="NCBI Taxonomy" id="3063954"/>
    <lineage>
        <taxon>Bacteria</taxon>
        <taxon>Pseudomonadati</taxon>
        <taxon>Pseudomonadota</taxon>
        <taxon>Alphaproteobacteria</taxon>
        <taxon>Sphingomonadales</taxon>
        <taxon>Sphingomonadaceae</taxon>
        <taxon>Sphingobium</taxon>
    </lineage>
</organism>
<dbReference type="SUPFAM" id="SSF51658">
    <property type="entry name" value="Xylose isomerase-like"/>
    <property type="match status" value="1"/>
</dbReference>